<feature type="transmembrane region" description="Helical" evidence="7">
    <location>
        <begin position="747"/>
        <end position="766"/>
    </location>
</feature>
<evidence type="ECO:0000256" key="1">
    <source>
        <dbReference type="ARBA" id="ARBA00004651"/>
    </source>
</evidence>
<dbReference type="PANTHER" id="PTHR30572">
    <property type="entry name" value="MEMBRANE COMPONENT OF TRANSPORTER-RELATED"/>
    <property type="match status" value="1"/>
</dbReference>
<evidence type="ECO:0000256" key="7">
    <source>
        <dbReference type="SAM" id="Phobius"/>
    </source>
</evidence>
<dbReference type="GO" id="GO:0022857">
    <property type="term" value="F:transmembrane transporter activity"/>
    <property type="evidence" value="ECO:0007669"/>
    <property type="project" value="TreeGrafter"/>
</dbReference>
<evidence type="ECO:0000313" key="11">
    <source>
        <dbReference type="Proteomes" id="UP000593892"/>
    </source>
</evidence>
<evidence type="ECO:0000256" key="3">
    <source>
        <dbReference type="ARBA" id="ARBA00022692"/>
    </source>
</evidence>
<evidence type="ECO:0000256" key="4">
    <source>
        <dbReference type="ARBA" id="ARBA00022989"/>
    </source>
</evidence>
<feature type="transmembrane region" description="Helical" evidence="7">
    <location>
        <begin position="363"/>
        <end position="387"/>
    </location>
</feature>
<feature type="domain" description="MacB-like periplasmic core" evidence="9">
    <location>
        <begin position="503"/>
        <end position="596"/>
    </location>
</feature>
<keyword evidence="11" id="KW-1185">Reference proteome</keyword>
<feature type="transmembrane region" description="Helical" evidence="7">
    <location>
        <begin position="322"/>
        <end position="343"/>
    </location>
</feature>
<evidence type="ECO:0000256" key="2">
    <source>
        <dbReference type="ARBA" id="ARBA00022475"/>
    </source>
</evidence>
<feature type="domain" description="MacB-like periplasmic core" evidence="9">
    <location>
        <begin position="16"/>
        <end position="228"/>
    </location>
</feature>
<dbReference type="PANTHER" id="PTHR30572:SF4">
    <property type="entry name" value="ABC TRANSPORTER PERMEASE YTRF"/>
    <property type="match status" value="1"/>
</dbReference>
<comment type="similarity">
    <text evidence="6">Belongs to the ABC-4 integral membrane protein family.</text>
</comment>
<dbReference type="Pfam" id="PF12704">
    <property type="entry name" value="MacB_PCD"/>
    <property type="match status" value="2"/>
</dbReference>
<feature type="transmembrane region" description="Helical" evidence="7">
    <location>
        <begin position="716"/>
        <end position="735"/>
    </location>
</feature>
<organism evidence="10 11">
    <name type="scientific">Paludibaculum fermentans</name>
    <dbReference type="NCBI Taxonomy" id="1473598"/>
    <lineage>
        <taxon>Bacteria</taxon>
        <taxon>Pseudomonadati</taxon>
        <taxon>Acidobacteriota</taxon>
        <taxon>Terriglobia</taxon>
        <taxon>Bryobacterales</taxon>
        <taxon>Bryobacteraceae</taxon>
        <taxon>Paludibaculum</taxon>
    </lineage>
</organism>
<name>A0A7S7NTG9_PALFE</name>
<feature type="transmembrane region" description="Helical" evidence="7">
    <location>
        <begin position="660"/>
        <end position="685"/>
    </location>
</feature>
<dbReference type="InterPro" id="IPR017800">
    <property type="entry name" value="ADOP"/>
</dbReference>
<dbReference type="EMBL" id="CP063849">
    <property type="protein sequence ID" value="QOY89510.1"/>
    <property type="molecule type" value="Genomic_DNA"/>
</dbReference>
<feature type="transmembrane region" description="Helical" evidence="7">
    <location>
        <begin position="408"/>
        <end position="432"/>
    </location>
</feature>
<keyword evidence="3 7" id="KW-0812">Transmembrane</keyword>
<dbReference type="InterPro" id="IPR050250">
    <property type="entry name" value="Macrolide_Exporter_MacB"/>
</dbReference>
<evidence type="ECO:0000259" key="8">
    <source>
        <dbReference type="Pfam" id="PF02687"/>
    </source>
</evidence>
<reference evidence="10 11" key="1">
    <citation type="submission" date="2020-10" db="EMBL/GenBank/DDBJ databases">
        <title>Complete genome sequence of Paludibaculum fermentans P105T, a facultatively anaerobic acidobacterium capable of dissimilatory Fe(III) reduction.</title>
        <authorList>
            <person name="Dedysh S.N."/>
            <person name="Beletsky A.V."/>
            <person name="Kulichevskaya I.S."/>
            <person name="Mardanov A.V."/>
            <person name="Ravin N.V."/>
        </authorList>
    </citation>
    <scope>NUCLEOTIDE SEQUENCE [LARGE SCALE GENOMIC DNA]</scope>
    <source>
        <strain evidence="10 11">P105</strain>
    </source>
</reference>
<dbReference type="Pfam" id="PF02687">
    <property type="entry name" value="FtsX"/>
    <property type="match status" value="2"/>
</dbReference>
<sequence>MWKPALRSFLRTPAFTASAILALALGVGSATAVFSVVDRILIRSLPYADEQQLVWLGMGTPLAEEEFLLGPDYLDWRDQQTVFSAITSSSMVGDCDLFENNPARLRCGRVESNFLATLGVTPLLGRDLTREDDRPGVAPNALISYQMWRGRFGSDPAVLGRTLNLDGRPTRIAGVLPANFEYPNLAQVDILLPQQLDAAVQRARDRMALLVVFGRMKPGLTLPQARAGLLPLYQQSLKLVPAQFRKEISLKLSGLRDRQSRDARLAAQLITGAVFCVLLIACANVANLLLARASGQTQERAVRAALGATRWQLVRESLTGTLLLASAGGVAGVGLAWWLLHLLRSLAPEGIARLREAQIDWRVAVFAVLLTLAAGLLSGLAPALIRVSLEDLSGTRATERRGLWLKPMLVTSQFAITVVLLSGAGLLLHSLWKLQNVPLGFQGGHVLTAALRVDAQHALEAQQRLRRLPGVSQVALADSVPPSGRTQAMIYSRIQLEGEPPETRQGTGGMVVYRWVTPDYFPALGIPLLRGRGFQAQDKDAVVLSSSLAARLFGKQDPLGRRLRAGLDNPWLTVIGIAGEVRNAPPGQKQDSEYYLQRPEVIPGAPRRWIAVIRGALPAASMTALVRGEMLAMDPHLPVEVAAMEDKVSGLYQRPRFQTLVLTVFALVGILLASIGLYAVVSFFVNQRTREIGVRLCLGATPSGIVSLVLGRALGWTVAGAILGLGLSLASARYLQGLLFQTESRSPWIYASVIALLVAVGMAAALQPGLQAAKLEPMSALRRD</sequence>
<feature type="domain" description="ABC3 transporter permease C-terminal" evidence="8">
    <location>
        <begin position="664"/>
        <end position="777"/>
    </location>
</feature>
<proteinExistence type="inferred from homology"/>
<dbReference type="AlphaFoldDB" id="A0A7S7NTG9"/>
<comment type="subcellular location">
    <subcellularLocation>
        <location evidence="1">Cell membrane</location>
        <topology evidence="1">Multi-pass membrane protein</topology>
    </subcellularLocation>
</comment>
<dbReference type="InterPro" id="IPR003838">
    <property type="entry name" value="ABC3_permease_C"/>
</dbReference>
<dbReference type="InterPro" id="IPR025857">
    <property type="entry name" value="MacB_PCD"/>
</dbReference>
<accession>A0A7S7NTG9</accession>
<dbReference type="NCBIfam" id="TIGR03434">
    <property type="entry name" value="ADOP"/>
    <property type="match status" value="1"/>
</dbReference>
<evidence type="ECO:0000259" key="9">
    <source>
        <dbReference type="Pfam" id="PF12704"/>
    </source>
</evidence>
<protein>
    <submittedName>
        <fullName evidence="10">ABC transporter permease</fullName>
    </submittedName>
</protein>
<dbReference type="KEGG" id="pfer:IRI77_06040"/>
<dbReference type="Proteomes" id="UP000593892">
    <property type="component" value="Chromosome"/>
</dbReference>
<dbReference type="GO" id="GO:0005886">
    <property type="term" value="C:plasma membrane"/>
    <property type="evidence" value="ECO:0007669"/>
    <property type="project" value="UniProtKB-SubCell"/>
</dbReference>
<dbReference type="RefSeq" id="WP_194451172.1">
    <property type="nucleotide sequence ID" value="NZ_CP063849.1"/>
</dbReference>
<keyword evidence="5 7" id="KW-0472">Membrane</keyword>
<keyword evidence="2" id="KW-1003">Cell membrane</keyword>
<evidence type="ECO:0000313" key="10">
    <source>
        <dbReference type="EMBL" id="QOY89510.1"/>
    </source>
</evidence>
<evidence type="ECO:0000256" key="5">
    <source>
        <dbReference type="ARBA" id="ARBA00023136"/>
    </source>
</evidence>
<keyword evidence="4 7" id="KW-1133">Transmembrane helix</keyword>
<gene>
    <name evidence="10" type="ORF">IRI77_06040</name>
</gene>
<feature type="transmembrane region" description="Helical" evidence="7">
    <location>
        <begin position="265"/>
        <end position="290"/>
    </location>
</feature>
<evidence type="ECO:0000256" key="6">
    <source>
        <dbReference type="ARBA" id="ARBA00038076"/>
    </source>
</evidence>
<feature type="domain" description="ABC3 transporter permease C-terminal" evidence="8">
    <location>
        <begin position="273"/>
        <end position="385"/>
    </location>
</feature>